<protein>
    <recommendedName>
        <fullName evidence="8">Kelch repeat protein</fullName>
    </recommendedName>
</protein>
<evidence type="ECO:0000256" key="3">
    <source>
        <dbReference type="SAM" id="MobiDB-lite"/>
    </source>
</evidence>
<evidence type="ECO:0000256" key="2">
    <source>
        <dbReference type="ARBA" id="ARBA00022737"/>
    </source>
</evidence>
<dbReference type="RefSeq" id="XP_035349460.1">
    <property type="nucleotide sequence ID" value="XM_035493567.1"/>
</dbReference>
<dbReference type="EMBL" id="CP055903">
    <property type="protein sequence ID" value="QKX63286.1"/>
    <property type="molecule type" value="Genomic_DNA"/>
</dbReference>
<keyword evidence="1" id="KW-0880">Kelch repeat</keyword>
<evidence type="ECO:0000256" key="1">
    <source>
        <dbReference type="ARBA" id="ARBA00022441"/>
    </source>
</evidence>
<organism evidence="6 7">
    <name type="scientific">Talaromyces rugulosus</name>
    <name type="common">Penicillium rugulosum</name>
    <dbReference type="NCBI Taxonomy" id="121627"/>
    <lineage>
        <taxon>Eukaryota</taxon>
        <taxon>Fungi</taxon>
        <taxon>Dikarya</taxon>
        <taxon>Ascomycota</taxon>
        <taxon>Pezizomycotina</taxon>
        <taxon>Eurotiomycetes</taxon>
        <taxon>Eurotiomycetidae</taxon>
        <taxon>Eurotiales</taxon>
        <taxon>Trichocomaceae</taxon>
        <taxon>Talaromyces</taxon>
        <taxon>Talaromyces sect. Islandici</taxon>
    </lineage>
</organism>
<feature type="region of interest" description="Disordered" evidence="3">
    <location>
        <begin position="632"/>
        <end position="777"/>
    </location>
</feature>
<sequence length="777" mass="83685">MRLSVAGFVVAVGRASAIGWESDVWQNVSMCNWAEARANIIRDTVYVDGGNLYWVPGLTNGQWGHPAKDNNIDGATYTLALGQPFNQSSNLTALFQQMPSLGGRASNFAPNYVDGAMFATEDEMILYGGLLSSSITSSPPPDNVVLSYEAYPSGSESQPKFLDKYLPDGMTRYITNGAAVSSLSEKLGFYFSGMRGAEWGSFVANDGLASTPANTLITVNMSTLGQETWSNSSLRSSSRSIPARANAEIQWLPVGDQGVLVAVGGVINPVSLTVVQGLNDSQLAASKATSPTFMKTVSVYDVASQKWYQQNTTGDVPPQLTLFCSVLAIAEDRSSFNIHIYGGYDGLQSNSTPSDDVYILSVPQFVWTHAYTGNSSHGRTGHKCLSIYPDQMMIIGGIFQNQQYTCLDKIIEIFNLNKLGFQDTYDPRIWDDYRVPDTVTANIGGNENGSATMLSPKSSWDDEELSSIFSTQYTKTIPKYYPYQLQGPNTTTTSSPTAAPSISVGSAGGGGLPTWVAPVLGVVLGLIVVAAAAIIFLLWWRKKGSRNRAASDTQGSAAGLKGFVLRWLYGTSGQEARSSKGPTELQVDDDATTVVSSARNERHASGVESYDVHEMADRRMLSFEMATDFNNPRDWSRSSWSQPEISPPLVSPNIGELMERDPLDSSLPTPASAVGPPTMRPTQSRTRRISDRSDETGISELEASDSVRPPHSRHMSDNSISDENSLAGASDGNSVQAGSAGERRPQSPGTARIQTVHEVDEPNSSSMVRGQGPTELG</sequence>
<dbReference type="AlphaFoldDB" id="A0A7H8RAD8"/>
<dbReference type="SUPFAM" id="SSF50965">
    <property type="entry name" value="Galactose oxidase, central domain"/>
    <property type="match status" value="1"/>
</dbReference>
<dbReference type="Proteomes" id="UP000509510">
    <property type="component" value="Chromosome VI"/>
</dbReference>
<evidence type="ECO:0000256" key="4">
    <source>
        <dbReference type="SAM" id="Phobius"/>
    </source>
</evidence>
<keyword evidence="4" id="KW-0812">Transmembrane</keyword>
<keyword evidence="5" id="KW-0732">Signal</keyword>
<evidence type="ECO:0008006" key="8">
    <source>
        <dbReference type="Google" id="ProtNLM"/>
    </source>
</evidence>
<evidence type="ECO:0000313" key="7">
    <source>
        <dbReference type="Proteomes" id="UP000509510"/>
    </source>
</evidence>
<dbReference type="OrthoDB" id="540004at2759"/>
<dbReference type="InterPro" id="IPR011043">
    <property type="entry name" value="Gal_Oxase/kelch_b-propeller"/>
</dbReference>
<keyword evidence="2" id="KW-0677">Repeat</keyword>
<reference evidence="7" key="1">
    <citation type="submission" date="2020-06" db="EMBL/GenBank/DDBJ databases">
        <title>A chromosome-scale genome assembly of Talaromyces rugulosus W13939.</title>
        <authorList>
            <person name="Wang B."/>
            <person name="Guo L."/>
            <person name="Ye K."/>
            <person name="Wang L."/>
        </authorList>
    </citation>
    <scope>NUCLEOTIDE SEQUENCE [LARGE SCALE GENOMIC DNA]</scope>
    <source>
        <strain evidence="7">W13939</strain>
    </source>
</reference>
<dbReference type="PANTHER" id="PTHR46228:SF2">
    <property type="entry name" value="KELCH REPEAT PROTEIN (AFU_ORTHOLOGUE AFUA_4G14350)"/>
    <property type="match status" value="1"/>
</dbReference>
<evidence type="ECO:0000313" key="6">
    <source>
        <dbReference type="EMBL" id="QKX63286.1"/>
    </source>
</evidence>
<dbReference type="Gene3D" id="2.120.10.80">
    <property type="entry name" value="Kelch-type beta propeller"/>
    <property type="match status" value="1"/>
</dbReference>
<name>A0A7H8RAD8_TALRU</name>
<keyword evidence="4" id="KW-0472">Membrane</keyword>
<feature type="chain" id="PRO_5028818195" description="Kelch repeat protein" evidence="5">
    <location>
        <begin position="18"/>
        <end position="777"/>
    </location>
</feature>
<dbReference type="InterPro" id="IPR015915">
    <property type="entry name" value="Kelch-typ_b-propeller"/>
</dbReference>
<dbReference type="KEGG" id="trg:TRUGW13939_10455"/>
<evidence type="ECO:0000256" key="5">
    <source>
        <dbReference type="SAM" id="SignalP"/>
    </source>
</evidence>
<proteinExistence type="predicted"/>
<feature type="transmembrane region" description="Helical" evidence="4">
    <location>
        <begin position="515"/>
        <end position="540"/>
    </location>
</feature>
<dbReference type="GeneID" id="55997935"/>
<feature type="signal peptide" evidence="5">
    <location>
        <begin position="1"/>
        <end position="17"/>
    </location>
</feature>
<keyword evidence="4" id="KW-1133">Transmembrane helix</keyword>
<accession>A0A7H8RAD8</accession>
<keyword evidence="7" id="KW-1185">Reference proteome</keyword>
<gene>
    <name evidence="6" type="ORF">TRUGW13939_10455</name>
</gene>
<dbReference type="PANTHER" id="PTHR46228">
    <property type="entry name" value="KELCH DOMAIN-CONTAINING PROTEIN"/>
    <property type="match status" value="1"/>
</dbReference>